<protein>
    <recommendedName>
        <fullName evidence="3">SLH domain-containing protein</fullName>
    </recommendedName>
</protein>
<feature type="chain" id="PRO_5041692259" description="SLH domain-containing protein" evidence="2">
    <location>
        <begin position="30"/>
        <end position="822"/>
    </location>
</feature>
<comment type="caution">
    <text evidence="4">The sequence shown here is derived from an EMBL/GenBank/DDBJ whole genome shotgun (WGS) entry which is preliminary data.</text>
</comment>
<dbReference type="InterPro" id="IPR014755">
    <property type="entry name" value="Cu-Rt/internalin_Ig-like"/>
</dbReference>
<evidence type="ECO:0000313" key="4">
    <source>
        <dbReference type="EMBL" id="PED80230.1"/>
    </source>
</evidence>
<dbReference type="Pfam" id="PF00395">
    <property type="entry name" value="SLH"/>
    <property type="match status" value="3"/>
</dbReference>
<dbReference type="PROSITE" id="PS51272">
    <property type="entry name" value="SLH"/>
    <property type="match status" value="3"/>
</dbReference>
<organism evidence="4 5">
    <name type="scientific">Bacillus pseudomycoides</name>
    <dbReference type="NCBI Taxonomy" id="64104"/>
    <lineage>
        <taxon>Bacteria</taxon>
        <taxon>Bacillati</taxon>
        <taxon>Bacillota</taxon>
        <taxon>Bacilli</taxon>
        <taxon>Bacillales</taxon>
        <taxon>Bacillaceae</taxon>
        <taxon>Bacillus</taxon>
        <taxon>Bacillus cereus group</taxon>
    </lineage>
</organism>
<dbReference type="EMBL" id="NVOR01000121">
    <property type="protein sequence ID" value="PED80230.1"/>
    <property type="molecule type" value="Genomic_DNA"/>
</dbReference>
<feature type="domain" description="SLH" evidence="3">
    <location>
        <begin position="90"/>
        <end position="153"/>
    </location>
</feature>
<feature type="domain" description="SLH" evidence="3">
    <location>
        <begin position="154"/>
        <end position="213"/>
    </location>
</feature>
<name>A0AA91ZR33_9BACI</name>
<dbReference type="PANTHER" id="PTHR43308:SF1">
    <property type="entry name" value="OUTER MEMBRANE PROTEIN ALPHA"/>
    <property type="match status" value="1"/>
</dbReference>
<feature type="signal peptide" evidence="2">
    <location>
        <begin position="1"/>
        <end position="29"/>
    </location>
</feature>
<dbReference type="Proteomes" id="UP000221020">
    <property type="component" value="Unassembled WGS sequence"/>
</dbReference>
<evidence type="ECO:0000259" key="3">
    <source>
        <dbReference type="PROSITE" id="PS51272"/>
    </source>
</evidence>
<reference evidence="4 5" key="1">
    <citation type="submission" date="2017-09" db="EMBL/GenBank/DDBJ databases">
        <title>Large-scale bioinformatics analysis of Bacillus genomes uncovers conserved roles of natural products in bacterial physiology.</title>
        <authorList>
            <consortium name="Agbiome Team Llc"/>
            <person name="Bleich R.M."/>
            <person name="Grubbs K.J."/>
            <person name="Santa Maria K.C."/>
            <person name="Allen S.E."/>
            <person name="Farag S."/>
            <person name="Shank E.A."/>
            <person name="Bowers A."/>
        </authorList>
    </citation>
    <scope>NUCLEOTIDE SEQUENCE [LARGE SCALE GENOMIC DNA]</scope>
    <source>
        <strain evidence="4 5">AFS092012</strain>
    </source>
</reference>
<dbReference type="RefSeq" id="WP_097898227.1">
    <property type="nucleotide sequence ID" value="NZ_NVOR01000121.1"/>
</dbReference>
<gene>
    <name evidence="4" type="ORF">CON65_23835</name>
</gene>
<sequence>MTNKKSFNKVLAGTMATAMVAGVVTPAAAAGKSFPDVPADHWGIESINYLVEKGALNGKPDGTFAPTENIDRASAAKVMAITLGLEIDKDAKPSFEDSKDNWAAPYIAAVEKAGVIKGNGDGAFNPSDKINRASMASMLVKAYKLDAKVVNPETKFADLKDHWGEKYANILVALEISNGTDNGWAPDKAVTRAEAAQFIAKTDMKYGKKEVKEAKVEAVNVLNAKQVEVKFTQPVDVQTVAKETETLKDTVVFSAVGDAKAINLEKATAKLSEDGKTLKVTAGENEIFAGKYAATIIGVKTLDGKEVTSYAGFFTVNDTTRPVVTGVDYTDNNTAKIKFSEPLKEIGTVTTDNPNVTAADVTFKEGNDFATVDLSKVTGEGTTPVKVTFVGAKDFTGNFITPNPVEVPVEKKEDKVAPEVKGIQVISDTQVKVTYSEKVKAATVKINGKIVAGTPDAEGLVYTYTENFKDGVNKIDITGLTDLVGNKGNDYSKQFVVSTDKVAPTVVNQKIVKEDGKEVLVVTYSEPVTLSDSKEQRFHGTYVKDYVTADGSFQATPVVDSKDNKIVKIPLTEAIKGTWTIKLPKGFVTDKSQAQNQSAEKEIEFVRSGDEVAPTKLTTSVSEDKNVITVAFDGKVDGASATNAENYKLEGAAVEKAVLKSNEETFAVVELTLKDGSVKATGDYQLTVSGIKSAAGVDVEKVTKSVQLDENIAPVMQKAELVSGNDIVLTFSEDLLPASVVEETPVADYAVFVDGVQVDAAKVTEAMGENKTQIKLTLTDALNSDQLAKTITIKPTDKYEVSDLVGNKAATFEKFDVVKAIR</sequence>
<dbReference type="AlphaFoldDB" id="A0AA91ZR33"/>
<dbReference type="PANTHER" id="PTHR43308">
    <property type="entry name" value="OUTER MEMBRANE PROTEIN ALPHA-RELATED"/>
    <property type="match status" value="1"/>
</dbReference>
<evidence type="ECO:0000256" key="2">
    <source>
        <dbReference type="SAM" id="SignalP"/>
    </source>
</evidence>
<dbReference type="Gene3D" id="2.60.40.1220">
    <property type="match status" value="5"/>
</dbReference>
<evidence type="ECO:0000313" key="5">
    <source>
        <dbReference type="Proteomes" id="UP000221020"/>
    </source>
</evidence>
<proteinExistence type="predicted"/>
<evidence type="ECO:0000256" key="1">
    <source>
        <dbReference type="ARBA" id="ARBA00022729"/>
    </source>
</evidence>
<keyword evidence="1 2" id="KW-0732">Signal</keyword>
<accession>A0AA91ZR33</accession>
<dbReference type="InterPro" id="IPR001119">
    <property type="entry name" value="SLH_dom"/>
</dbReference>
<feature type="domain" description="SLH" evidence="3">
    <location>
        <begin position="30"/>
        <end position="89"/>
    </location>
</feature>
<dbReference type="InterPro" id="IPR051465">
    <property type="entry name" value="Cell_Envelope_Struct_Comp"/>
</dbReference>